<proteinExistence type="predicted"/>
<organism evidence="2">
    <name type="scientific">Proteinivorax tanatarense</name>
    <dbReference type="NCBI Taxonomy" id="1260629"/>
    <lineage>
        <taxon>Bacteria</taxon>
        <taxon>Bacillati</taxon>
        <taxon>Bacillota</taxon>
        <taxon>Clostridia</taxon>
        <taxon>Eubacteriales</taxon>
        <taxon>Proteinivoracaceae</taxon>
        <taxon>Proteinivorax</taxon>
    </lineage>
</organism>
<evidence type="ECO:0000256" key="1">
    <source>
        <dbReference type="SAM" id="Phobius"/>
    </source>
</evidence>
<evidence type="ECO:0000313" key="2">
    <source>
        <dbReference type="EMBL" id="XBX74390.1"/>
    </source>
</evidence>
<feature type="transmembrane region" description="Helical" evidence="1">
    <location>
        <begin position="133"/>
        <end position="157"/>
    </location>
</feature>
<dbReference type="RefSeq" id="WP_350343144.1">
    <property type="nucleotide sequence ID" value="NZ_CP158367.1"/>
</dbReference>
<evidence type="ECO:0008006" key="3">
    <source>
        <dbReference type="Google" id="ProtNLM"/>
    </source>
</evidence>
<keyword evidence="1" id="KW-0472">Membrane</keyword>
<feature type="transmembrane region" description="Helical" evidence="1">
    <location>
        <begin position="169"/>
        <end position="186"/>
    </location>
</feature>
<reference evidence="2" key="1">
    <citation type="journal article" date="2013" name="Extremophiles">
        <title>Proteinivorax tanatarense gen. nov., sp. nov., an anaerobic, haloalkaliphilic, proteolytic bacterium isolated from a decaying algal bloom, and proposal of Proteinivoraceae fam. nov.</title>
        <authorList>
            <person name="Kevbrin V."/>
            <person name="Boltyanskaya Y."/>
            <person name="Zhilina T."/>
            <person name="Kolganova T."/>
            <person name="Lavrentjeva E."/>
            <person name="Kuznetsov B."/>
        </authorList>
    </citation>
    <scope>NUCLEOTIDE SEQUENCE</scope>
    <source>
        <strain evidence="2">Z-910T</strain>
    </source>
</reference>
<name>A0AAU7VKA6_9FIRM</name>
<keyword evidence="1" id="KW-0812">Transmembrane</keyword>
<accession>A0AAU7VKA6</accession>
<dbReference type="AlphaFoldDB" id="A0AAU7VKA6"/>
<feature type="transmembrane region" description="Helical" evidence="1">
    <location>
        <begin position="206"/>
        <end position="224"/>
    </location>
</feature>
<feature type="transmembrane region" description="Helical" evidence="1">
    <location>
        <begin position="51"/>
        <end position="71"/>
    </location>
</feature>
<feature type="transmembrane region" description="Helical" evidence="1">
    <location>
        <begin position="92"/>
        <end position="113"/>
    </location>
</feature>
<keyword evidence="1" id="KW-1133">Transmembrane helix</keyword>
<reference evidence="2" key="2">
    <citation type="submission" date="2024-06" db="EMBL/GenBank/DDBJ databases">
        <authorList>
            <person name="Petrova K.O."/>
            <person name="Toshchakov S.V."/>
            <person name="Boltjanskaja Y.V."/>
            <person name="Kevbrin V."/>
        </authorList>
    </citation>
    <scope>NUCLEOTIDE SEQUENCE</scope>
    <source>
        <strain evidence="2">Z-910T</strain>
    </source>
</reference>
<dbReference type="EMBL" id="CP158367">
    <property type="protein sequence ID" value="XBX74390.1"/>
    <property type="molecule type" value="Genomic_DNA"/>
</dbReference>
<protein>
    <recommendedName>
        <fullName evidence="3">ABC transporter permease</fullName>
    </recommendedName>
</protein>
<gene>
    <name evidence="2" type="ORF">PRVXT_002425</name>
</gene>
<sequence length="229" mass="26500">MSRKLSLAWYLYKKQMIWVLWFIGVMFIIQATIFFFNPYDTSNNINFLENIFGAACIFMLITGLLTSQVYFKHFIKNGITRKEYFISSTIAAVDLSLSIVLLSTVITIFFKIVSQLTGFTATISSLSFLETSSFWIAHIFSLSLIIMCYYVGGWAVGIGIIKLNKIKRNLFIAFNFLFLSFVNLLWKSRLEFTVINFNINFPNLTLLGSIFATMFLISVVLYWMRKLIK</sequence>
<feature type="transmembrane region" description="Helical" evidence="1">
    <location>
        <begin position="16"/>
        <end position="39"/>
    </location>
</feature>